<dbReference type="SUPFAM" id="SSF53901">
    <property type="entry name" value="Thiolase-like"/>
    <property type="match status" value="1"/>
</dbReference>
<dbReference type="EMBL" id="JAEQNA010000001">
    <property type="protein sequence ID" value="MBL0418896.1"/>
    <property type="molecule type" value="Genomic_DNA"/>
</dbReference>
<dbReference type="Proteomes" id="UP000613011">
    <property type="component" value="Unassembled WGS sequence"/>
</dbReference>
<gene>
    <name evidence="2" type="ORF">JI739_00920</name>
</gene>
<evidence type="ECO:0000313" key="3">
    <source>
        <dbReference type="Proteomes" id="UP000613011"/>
    </source>
</evidence>
<protein>
    <submittedName>
        <fullName evidence="2">Beta-ketoacyl synthase chain length factor</fullName>
    </submittedName>
</protein>
<sequence length="274" mass="27880">MANGTLRLLGVGLIGPGLASWAEALPLLRGEQPYQPGPTTIAPPQCLPAAERRRAGTAVKIALAAAEAACAHADTDPATLATVFTSSSGDGANCHALCEALASADPVDRLISPTRFTNSVHNAAAGYWHIGVKGRAASTSLCAHDESFATGLSSAAAQVLSTGAPVLLVASDTPYPEPLHASRPLACTLGLGLVLAPGDGPAARGQALLRFDLRPARSPGETSHCQDPALEALRTDLPAGRALPLLEALARGRPARVALALPPALSLLIDLDFA</sequence>
<dbReference type="GO" id="GO:0016746">
    <property type="term" value="F:acyltransferase activity"/>
    <property type="evidence" value="ECO:0007669"/>
    <property type="project" value="InterPro"/>
</dbReference>
<keyword evidence="3" id="KW-1185">Reference proteome</keyword>
<dbReference type="RefSeq" id="WP_201681969.1">
    <property type="nucleotide sequence ID" value="NZ_JAEQNA010000001.1"/>
</dbReference>
<accession>A0A937D5M6</accession>
<feature type="domain" description="Beta-ketoacyl synthase-like N-terminal" evidence="1">
    <location>
        <begin position="34"/>
        <end position="206"/>
    </location>
</feature>
<proteinExistence type="predicted"/>
<dbReference type="Pfam" id="PF13723">
    <property type="entry name" value="Ketoacyl-synt_2"/>
    <property type="match status" value="1"/>
</dbReference>
<comment type="caution">
    <text evidence="2">The sequence shown here is derived from an EMBL/GenBank/DDBJ whole genome shotgun (WGS) entry which is preliminary data.</text>
</comment>
<reference evidence="2" key="1">
    <citation type="submission" date="2021-01" db="EMBL/GenBank/DDBJ databases">
        <title>Ramlibacter sp. strain AW1 16S ribosomal RNA gene Genome sequencing and assembly.</title>
        <authorList>
            <person name="Kang M."/>
        </authorList>
    </citation>
    <scope>NUCLEOTIDE SEQUENCE</scope>
    <source>
        <strain evidence="2">AW1</strain>
    </source>
</reference>
<organism evidence="2 3">
    <name type="scientific">Ramlibacter aurantiacus</name>
    <dbReference type="NCBI Taxonomy" id="2801330"/>
    <lineage>
        <taxon>Bacteria</taxon>
        <taxon>Pseudomonadati</taxon>
        <taxon>Pseudomonadota</taxon>
        <taxon>Betaproteobacteria</taxon>
        <taxon>Burkholderiales</taxon>
        <taxon>Comamonadaceae</taxon>
        <taxon>Ramlibacter</taxon>
    </lineage>
</organism>
<dbReference type="AlphaFoldDB" id="A0A937D5M6"/>
<name>A0A937D5M6_9BURK</name>
<dbReference type="InterPro" id="IPR016039">
    <property type="entry name" value="Thiolase-like"/>
</dbReference>
<evidence type="ECO:0000313" key="2">
    <source>
        <dbReference type="EMBL" id="MBL0418896.1"/>
    </source>
</evidence>
<dbReference type="InterPro" id="IPR014030">
    <property type="entry name" value="Ketoacyl_synth_N"/>
</dbReference>
<evidence type="ECO:0000259" key="1">
    <source>
        <dbReference type="Pfam" id="PF13723"/>
    </source>
</evidence>